<dbReference type="NCBIfam" id="TIGR01635">
    <property type="entry name" value="tail_comp_S"/>
    <property type="match status" value="1"/>
</dbReference>
<evidence type="ECO:0000313" key="1">
    <source>
        <dbReference type="EMBL" id="SLN47703.1"/>
    </source>
</evidence>
<dbReference type="Pfam" id="PF05069">
    <property type="entry name" value="Phage_tail_S"/>
    <property type="match status" value="1"/>
</dbReference>
<dbReference type="AlphaFoldDB" id="A0A1Y5SXW5"/>
<keyword evidence="2" id="KW-1185">Reference proteome</keyword>
<name>A0A1Y5SXW5_9RHOB</name>
<evidence type="ECO:0000313" key="2">
    <source>
        <dbReference type="Proteomes" id="UP000193409"/>
    </source>
</evidence>
<accession>A0A1Y5SXW5</accession>
<gene>
    <name evidence="1" type="ORF">PSA7680_02450</name>
</gene>
<dbReference type="InterPro" id="IPR006522">
    <property type="entry name" value="Phage_virion_morphogenesis"/>
</dbReference>
<reference evidence="1 2" key="1">
    <citation type="submission" date="2017-03" db="EMBL/GenBank/DDBJ databases">
        <authorList>
            <person name="Afonso C.L."/>
            <person name="Miller P.J."/>
            <person name="Scott M.A."/>
            <person name="Spackman E."/>
            <person name="Goraichik I."/>
            <person name="Dimitrov K.M."/>
            <person name="Suarez D.L."/>
            <person name="Swayne D.E."/>
        </authorList>
    </citation>
    <scope>NUCLEOTIDE SEQUENCE [LARGE SCALE GENOMIC DNA]</scope>
    <source>
        <strain evidence="1 2">CECT 7680</strain>
    </source>
</reference>
<dbReference type="Proteomes" id="UP000193409">
    <property type="component" value="Unassembled WGS sequence"/>
</dbReference>
<dbReference type="OrthoDB" id="2081253at2"/>
<dbReference type="RefSeq" id="WP_085869000.1">
    <property type="nucleotide sequence ID" value="NZ_FWFQ01000017.1"/>
</dbReference>
<protein>
    <submittedName>
        <fullName evidence="1">Phage virion morphogenesis family protein</fullName>
    </submittedName>
</protein>
<organism evidence="1 2">
    <name type="scientific">Pseudoruegeria aquimaris</name>
    <dbReference type="NCBI Taxonomy" id="393663"/>
    <lineage>
        <taxon>Bacteria</taxon>
        <taxon>Pseudomonadati</taxon>
        <taxon>Pseudomonadota</taxon>
        <taxon>Alphaproteobacteria</taxon>
        <taxon>Rhodobacterales</taxon>
        <taxon>Roseobacteraceae</taxon>
        <taxon>Pseudoruegeria</taxon>
    </lineage>
</organism>
<proteinExistence type="predicted"/>
<sequence>MSGGGVSVTVRVEDEGFREALTRLIQRSMTLQPVFEEIGSALQASTEDRFEAETGPDGQAWAAHSPVTLLRRGASAKKLRDRNHLYQSLSYAAGRLQVAVGTNRTYARIHQLGGQAGRGRKVTIPARPYLGVSADDRRMIGEILTDHLAEGMRP</sequence>
<dbReference type="EMBL" id="FWFQ01000017">
    <property type="protein sequence ID" value="SLN47703.1"/>
    <property type="molecule type" value="Genomic_DNA"/>
</dbReference>